<gene>
    <name evidence="9" type="primary">tpm</name>
    <name evidence="10" type="ORF">Lqui_2694</name>
</gene>
<sequence length="218" mass="25194">MDKNYWEEKWQARDIGFNQQQPNKLMQRYFPSLNLAPGSRIFVPLCGQSIDMLWLSEQDYLVIGVEYSQMACDAFFEENKIPCRIVEVDNFTVYSSGTITLLSGDFFEIRPSVIGNIDAVYDRAALIALTAELRQAYARHLTELIRPETKMFLITTSYNQDEMRGPPFSVDEQEVTELYSACFNINQLYNKPFDVPSHLQNRGLRQGAEQVYSLTKNK</sequence>
<comment type="subcellular location">
    <subcellularLocation>
        <location evidence="2 9">Cytoplasm</location>
    </subcellularLocation>
</comment>
<feature type="binding site" evidence="9">
    <location>
        <position position="45"/>
    </location>
    <ligand>
        <name>S-adenosyl-L-methionine</name>
        <dbReference type="ChEBI" id="CHEBI:59789"/>
    </ligand>
</feature>
<organism evidence="10 11">
    <name type="scientific">Legionella quinlivanii</name>
    <dbReference type="NCBI Taxonomy" id="45073"/>
    <lineage>
        <taxon>Bacteria</taxon>
        <taxon>Pseudomonadati</taxon>
        <taxon>Pseudomonadota</taxon>
        <taxon>Gammaproteobacteria</taxon>
        <taxon>Legionellales</taxon>
        <taxon>Legionellaceae</taxon>
        <taxon>Legionella</taxon>
    </lineage>
</organism>
<dbReference type="InterPro" id="IPR008854">
    <property type="entry name" value="TPMT"/>
</dbReference>
<feature type="binding site" evidence="9">
    <location>
        <position position="10"/>
    </location>
    <ligand>
        <name>S-adenosyl-L-methionine</name>
        <dbReference type="ChEBI" id="CHEBI:59789"/>
    </ligand>
</feature>
<dbReference type="STRING" id="45073.Lqui_2694"/>
<dbReference type="GO" id="GO:0032259">
    <property type="term" value="P:methylation"/>
    <property type="evidence" value="ECO:0007669"/>
    <property type="project" value="UniProtKB-KW"/>
</dbReference>
<feature type="binding site" evidence="9">
    <location>
        <position position="123"/>
    </location>
    <ligand>
        <name>S-adenosyl-L-methionine</name>
        <dbReference type="ChEBI" id="CHEBI:59789"/>
    </ligand>
</feature>
<dbReference type="GO" id="GO:0005737">
    <property type="term" value="C:cytoplasm"/>
    <property type="evidence" value="ECO:0007669"/>
    <property type="project" value="UniProtKB-SubCell"/>
</dbReference>
<accession>A0A0W0XKR8</accession>
<comment type="catalytic activity">
    <reaction evidence="1 9">
        <text>S-adenosyl-L-methionine + a thiopurine = S-adenosyl-L-homocysteine + a thiopurine S-methylether.</text>
        <dbReference type="EC" id="2.1.1.67"/>
    </reaction>
</comment>
<dbReference type="Proteomes" id="UP000054618">
    <property type="component" value="Unassembled WGS sequence"/>
</dbReference>
<protein>
    <recommendedName>
        <fullName evidence="4 9">Thiopurine S-methyltransferase</fullName>
        <ecNumber evidence="4 9">2.1.1.67</ecNumber>
    </recommendedName>
    <alternativeName>
        <fullName evidence="9">Thiopurine methyltransferase</fullName>
    </alternativeName>
</protein>
<keyword evidence="7 9" id="KW-0808">Transferase</keyword>
<dbReference type="PROSITE" id="PS51585">
    <property type="entry name" value="SAM_MT_TPMT"/>
    <property type="match status" value="1"/>
</dbReference>
<dbReference type="OrthoDB" id="9778208at2"/>
<feature type="binding site" evidence="9">
    <location>
        <position position="66"/>
    </location>
    <ligand>
        <name>S-adenosyl-L-methionine</name>
        <dbReference type="ChEBI" id="CHEBI:59789"/>
    </ligand>
</feature>
<evidence type="ECO:0000256" key="2">
    <source>
        <dbReference type="ARBA" id="ARBA00004496"/>
    </source>
</evidence>
<dbReference type="GO" id="GO:0008119">
    <property type="term" value="F:thiopurine S-methyltransferase activity"/>
    <property type="evidence" value="ECO:0007669"/>
    <property type="project" value="UniProtKB-UniRule"/>
</dbReference>
<dbReference type="EMBL" id="LNYS01000025">
    <property type="protein sequence ID" value="KTD45223.1"/>
    <property type="molecule type" value="Genomic_DNA"/>
</dbReference>
<evidence type="ECO:0000313" key="10">
    <source>
        <dbReference type="EMBL" id="KTD45223.1"/>
    </source>
</evidence>
<keyword evidence="5 9" id="KW-0963">Cytoplasm</keyword>
<comment type="caution">
    <text evidence="10">The sequence shown here is derived from an EMBL/GenBank/DDBJ whole genome shotgun (WGS) entry which is preliminary data.</text>
</comment>
<dbReference type="FunFam" id="3.40.50.150:FF:000101">
    <property type="entry name" value="Thiopurine S-methyltransferase"/>
    <property type="match status" value="1"/>
</dbReference>
<comment type="similarity">
    <text evidence="3 9">Belongs to the class I-like SAM-binding methyltransferase superfamily. TPMT family.</text>
</comment>
<dbReference type="PANTHER" id="PTHR10259">
    <property type="entry name" value="THIOPURINE S-METHYLTRANSFERASE"/>
    <property type="match status" value="1"/>
</dbReference>
<dbReference type="HAMAP" id="MF_00812">
    <property type="entry name" value="Thiopur_methtran"/>
    <property type="match status" value="1"/>
</dbReference>
<dbReference type="SUPFAM" id="SSF53335">
    <property type="entry name" value="S-adenosyl-L-methionine-dependent methyltransferases"/>
    <property type="match status" value="1"/>
</dbReference>
<evidence type="ECO:0000256" key="3">
    <source>
        <dbReference type="ARBA" id="ARBA00008145"/>
    </source>
</evidence>
<keyword evidence="6 9" id="KW-0489">Methyltransferase</keyword>
<dbReference type="InterPro" id="IPR029063">
    <property type="entry name" value="SAM-dependent_MTases_sf"/>
</dbReference>
<evidence type="ECO:0000256" key="7">
    <source>
        <dbReference type="ARBA" id="ARBA00022679"/>
    </source>
</evidence>
<keyword evidence="8 9" id="KW-0949">S-adenosyl-L-methionine</keyword>
<dbReference type="PATRIC" id="fig|45073.5.peg.2867"/>
<dbReference type="AlphaFoldDB" id="A0A0W0XKR8"/>
<evidence type="ECO:0000256" key="1">
    <source>
        <dbReference type="ARBA" id="ARBA00000903"/>
    </source>
</evidence>
<dbReference type="InterPro" id="IPR025835">
    <property type="entry name" value="Thiopurine_S-MeTrfase"/>
</dbReference>
<dbReference type="PANTHER" id="PTHR10259:SF11">
    <property type="entry name" value="THIOPURINE S-METHYLTRANSFERASE"/>
    <property type="match status" value="1"/>
</dbReference>
<evidence type="ECO:0000256" key="8">
    <source>
        <dbReference type="ARBA" id="ARBA00022691"/>
    </source>
</evidence>
<evidence type="ECO:0000256" key="4">
    <source>
        <dbReference type="ARBA" id="ARBA00011905"/>
    </source>
</evidence>
<evidence type="ECO:0000256" key="9">
    <source>
        <dbReference type="HAMAP-Rule" id="MF_00812"/>
    </source>
</evidence>
<dbReference type="InterPro" id="IPR022474">
    <property type="entry name" value="Thiopur_S-MeTfrase_Se/Te_detox"/>
</dbReference>
<reference evidence="10 11" key="1">
    <citation type="submission" date="2015-11" db="EMBL/GenBank/DDBJ databases">
        <title>Genomic analysis of 38 Legionella species identifies large and diverse effector repertoires.</title>
        <authorList>
            <person name="Burstein D."/>
            <person name="Amaro F."/>
            <person name="Zusman T."/>
            <person name="Lifshitz Z."/>
            <person name="Cohen O."/>
            <person name="Gilbert J.A."/>
            <person name="Pupko T."/>
            <person name="Shuman H.A."/>
            <person name="Segal G."/>
        </authorList>
    </citation>
    <scope>NUCLEOTIDE SEQUENCE [LARGE SCALE GENOMIC DNA]</scope>
    <source>
        <strain evidence="10 11">CDC#1442-AUS-E</strain>
    </source>
</reference>
<dbReference type="EC" id="2.1.1.67" evidence="4 9"/>
<dbReference type="GO" id="GO:0010038">
    <property type="term" value="P:response to metal ion"/>
    <property type="evidence" value="ECO:0007669"/>
    <property type="project" value="InterPro"/>
</dbReference>
<dbReference type="Pfam" id="PF05724">
    <property type="entry name" value="TPMT"/>
    <property type="match status" value="1"/>
</dbReference>
<name>A0A0W0XKR8_9GAMM</name>
<dbReference type="RefSeq" id="WP_058508758.1">
    <property type="nucleotide sequence ID" value="NZ_CAAAIK010000004.1"/>
</dbReference>
<dbReference type="NCBIfam" id="NF009732">
    <property type="entry name" value="PRK13255.1"/>
    <property type="match status" value="1"/>
</dbReference>
<evidence type="ECO:0000256" key="6">
    <source>
        <dbReference type="ARBA" id="ARBA00022603"/>
    </source>
</evidence>
<keyword evidence="11" id="KW-1185">Reference proteome</keyword>
<dbReference type="Gene3D" id="3.40.50.150">
    <property type="entry name" value="Vaccinia Virus protein VP39"/>
    <property type="match status" value="1"/>
</dbReference>
<proteinExistence type="inferred from homology"/>
<dbReference type="PIRSF" id="PIRSF023956">
    <property type="entry name" value="Thiopurine_S-methyltransferase"/>
    <property type="match status" value="1"/>
</dbReference>
<evidence type="ECO:0000256" key="5">
    <source>
        <dbReference type="ARBA" id="ARBA00022490"/>
    </source>
</evidence>
<evidence type="ECO:0000313" key="11">
    <source>
        <dbReference type="Proteomes" id="UP000054618"/>
    </source>
</evidence>
<dbReference type="NCBIfam" id="TIGR03840">
    <property type="entry name" value="TMPT_Se_Te"/>
    <property type="match status" value="1"/>
</dbReference>